<evidence type="ECO:0000256" key="3">
    <source>
        <dbReference type="ARBA" id="ARBA00023163"/>
    </source>
</evidence>
<dbReference type="GO" id="GO:0003700">
    <property type="term" value="F:DNA-binding transcription factor activity"/>
    <property type="evidence" value="ECO:0007669"/>
    <property type="project" value="TreeGrafter"/>
</dbReference>
<keyword evidence="1" id="KW-0805">Transcription regulation</keyword>
<dbReference type="InterPro" id="IPR011075">
    <property type="entry name" value="TetR_C"/>
</dbReference>
<dbReference type="PANTHER" id="PTHR30055">
    <property type="entry name" value="HTH-TYPE TRANSCRIPTIONAL REGULATOR RUTR"/>
    <property type="match status" value="1"/>
</dbReference>
<dbReference type="SUPFAM" id="SSF48498">
    <property type="entry name" value="Tetracyclin repressor-like, C-terminal domain"/>
    <property type="match status" value="1"/>
</dbReference>
<dbReference type="AlphaFoldDB" id="A0A554RVR5"/>
<evidence type="ECO:0000256" key="4">
    <source>
        <dbReference type="PROSITE-ProRule" id="PRU00335"/>
    </source>
</evidence>
<dbReference type="SUPFAM" id="SSF46689">
    <property type="entry name" value="Homeodomain-like"/>
    <property type="match status" value="1"/>
</dbReference>
<evidence type="ECO:0000313" key="6">
    <source>
        <dbReference type="EMBL" id="TSD58182.1"/>
    </source>
</evidence>
<gene>
    <name evidence="6" type="ORF">FNM00_14860</name>
</gene>
<keyword evidence="2 4" id="KW-0238">DNA-binding</keyword>
<comment type="caution">
    <text evidence="6">The sequence shown here is derived from an EMBL/GenBank/DDBJ whole genome shotgun (WGS) entry which is preliminary data.</text>
</comment>
<reference evidence="6 7" key="1">
    <citation type="submission" date="2019-07" db="EMBL/GenBank/DDBJ databases">
        <authorList>
            <person name="Zhao L.H."/>
        </authorList>
    </citation>
    <scope>NUCLEOTIDE SEQUENCE [LARGE SCALE GENOMIC DNA]</scope>
    <source>
        <strain evidence="6 7">Co35</strain>
    </source>
</reference>
<dbReference type="Pfam" id="PF00440">
    <property type="entry name" value="TetR_N"/>
    <property type="match status" value="1"/>
</dbReference>
<evidence type="ECO:0000313" key="7">
    <source>
        <dbReference type="Proteomes" id="UP000316988"/>
    </source>
</evidence>
<evidence type="ECO:0000256" key="1">
    <source>
        <dbReference type="ARBA" id="ARBA00023015"/>
    </source>
</evidence>
<proteinExistence type="predicted"/>
<dbReference type="Pfam" id="PF16925">
    <property type="entry name" value="TetR_C_13"/>
    <property type="match status" value="1"/>
</dbReference>
<sequence length="197" mass="21453">MSATQSAPDPLRPPALTAGATRLLDVASGLFYERGIHAIGVDTIAEESGITKRTLYDRFGSKDGLVVAYLQARHAHWWELLVQRVDHADRPRALAVFDAYVADELSSHRGCAFLNAAGELSVDHPAHRVVRAHKHAVRHLLAELLRAEASSDADRESVDTTADHLFLLLEGAIVQRGLTDDTTPVLRARAIAADLLT</sequence>
<dbReference type="RefSeq" id="WP_143914335.1">
    <property type="nucleotide sequence ID" value="NZ_VLNT01000015.1"/>
</dbReference>
<dbReference type="Proteomes" id="UP000316988">
    <property type="component" value="Unassembled WGS sequence"/>
</dbReference>
<keyword evidence="7" id="KW-1185">Reference proteome</keyword>
<evidence type="ECO:0000256" key="2">
    <source>
        <dbReference type="ARBA" id="ARBA00023125"/>
    </source>
</evidence>
<dbReference type="Gene3D" id="1.10.357.10">
    <property type="entry name" value="Tetracycline Repressor, domain 2"/>
    <property type="match status" value="1"/>
</dbReference>
<organism evidence="6 7">
    <name type="scientific">Aeromicrobium piscarium</name>
    <dbReference type="NCBI Taxonomy" id="2590901"/>
    <lineage>
        <taxon>Bacteria</taxon>
        <taxon>Bacillati</taxon>
        <taxon>Actinomycetota</taxon>
        <taxon>Actinomycetes</taxon>
        <taxon>Propionibacteriales</taxon>
        <taxon>Nocardioidaceae</taxon>
        <taxon>Aeromicrobium</taxon>
    </lineage>
</organism>
<keyword evidence="3" id="KW-0804">Transcription</keyword>
<dbReference type="GO" id="GO:0000976">
    <property type="term" value="F:transcription cis-regulatory region binding"/>
    <property type="evidence" value="ECO:0007669"/>
    <property type="project" value="TreeGrafter"/>
</dbReference>
<protein>
    <submittedName>
        <fullName evidence="6">TetR/AcrR family transcriptional regulator</fullName>
    </submittedName>
</protein>
<evidence type="ECO:0000259" key="5">
    <source>
        <dbReference type="PROSITE" id="PS50977"/>
    </source>
</evidence>
<dbReference type="PANTHER" id="PTHR30055:SF200">
    <property type="entry name" value="HTH-TYPE TRANSCRIPTIONAL REPRESSOR BDCR"/>
    <property type="match status" value="1"/>
</dbReference>
<feature type="DNA-binding region" description="H-T-H motif" evidence="4">
    <location>
        <begin position="40"/>
        <end position="59"/>
    </location>
</feature>
<dbReference type="InterPro" id="IPR009057">
    <property type="entry name" value="Homeodomain-like_sf"/>
</dbReference>
<dbReference type="PRINTS" id="PR00455">
    <property type="entry name" value="HTHTETR"/>
</dbReference>
<name>A0A554RVR5_9ACTN</name>
<dbReference type="InterPro" id="IPR001647">
    <property type="entry name" value="HTH_TetR"/>
</dbReference>
<dbReference type="PROSITE" id="PS50977">
    <property type="entry name" value="HTH_TETR_2"/>
    <property type="match status" value="1"/>
</dbReference>
<dbReference type="InterPro" id="IPR036271">
    <property type="entry name" value="Tet_transcr_reg_TetR-rel_C_sf"/>
</dbReference>
<dbReference type="InterPro" id="IPR050109">
    <property type="entry name" value="HTH-type_TetR-like_transc_reg"/>
</dbReference>
<feature type="domain" description="HTH tetR-type" evidence="5">
    <location>
        <begin position="17"/>
        <end position="77"/>
    </location>
</feature>
<accession>A0A554RVR5</accession>
<dbReference type="OrthoDB" id="4214267at2"/>
<dbReference type="EMBL" id="VLNT01000015">
    <property type="protein sequence ID" value="TSD58182.1"/>
    <property type="molecule type" value="Genomic_DNA"/>
</dbReference>